<name>A0ABT6Y394_9BACT</name>
<dbReference type="RefSeq" id="WP_283343260.1">
    <property type="nucleotide sequence ID" value="NZ_JASHIF010000002.1"/>
</dbReference>
<gene>
    <name evidence="1" type="ORF">QM524_02080</name>
</gene>
<comment type="caution">
    <text evidence="1">The sequence shown here is derived from an EMBL/GenBank/DDBJ whole genome shotgun (WGS) entry which is preliminary data.</text>
</comment>
<sequence>MVFAKQYQNQDTVASVNYNDGVARTIKIVRKNGLYVALLFASNLANKLVPVGREYFTHSTIVGKVTYLNGFTSGDLSKLASDSELIAVGLKSNATAMEYTQFNSTEFDATGYIEPQAQLQDPNLIKVIAYAKRLANILENNNIAVPAL</sequence>
<protein>
    <submittedName>
        <fullName evidence="1">Uncharacterized protein</fullName>
    </submittedName>
</protein>
<accession>A0ABT6Y394</accession>
<dbReference type="Proteomes" id="UP001236507">
    <property type="component" value="Unassembled WGS sequence"/>
</dbReference>
<reference evidence="1 2" key="1">
    <citation type="submission" date="2023-05" db="EMBL/GenBank/DDBJ databases">
        <title>Novel species of genus Flectobacillus isolated from stream in China.</title>
        <authorList>
            <person name="Lu H."/>
        </authorList>
    </citation>
    <scope>NUCLEOTIDE SEQUENCE [LARGE SCALE GENOMIC DNA]</scope>
    <source>
        <strain evidence="1 2">KCTC 42575</strain>
    </source>
</reference>
<organism evidence="1 2">
    <name type="scientific">Flectobacillus roseus</name>
    <dbReference type="NCBI Taxonomy" id="502259"/>
    <lineage>
        <taxon>Bacteria</taxon>
        <taxon>Pseudomonadati</taxon>
        <taxon>Bacteroidota</taxon>
        <taxon>Cytophagia</taxon>
        <taxon>Cytophagales</taxon>
        <taxon>Flectobacillaceae</taxon>
        <taxon>Flectobacillus</taxon>
    </lineage>
</organism>
<evidence type="ECO:0000313" key="1">
    <source>
        <dbReference type="EMBL" id="MDI9857986.1"/>
    </source>
</evidence>
<dbReference type="EMBL" id="JASHIF010000002">
    <property type="protein sequence ID" value="MDI9857986.1"/>
    <property type="molecule type" value="Genomic_DNA"/>
</dbReference>
<evidence type="ECO:0000313" key="2">
    <source>
        <dbReference type="Proteomes" id="UP001236507"/>
    </source>
</evidence>
<keyword evidence="2" id="KW-1185">Reference proteome</keyword>
<proteinExistence type="predicted"/>